<comment type="subunit">
    <text evidence="11">Homodimer.</text>
</comment>
<accession>A0ABS2GD19</accession>
<dbReference type="CDD" id="cd05247">
    <property type="entry name" value="UDP_G4E_1_SDR_e"/>
    <property type="match status" value="1"/>
</dbReference>
<dbReference type="Pfam" id="PF01370">
    <property type="entry name" value="Epimerase"/>
    <property type="match status" value="1"/>
</dbReference>
<dbReference type="RefSeq" id="WP_205087324.1">
    <property type="nucleotide sequence ID" value="NZ_JACJLA010000002.1"/>
</dbReference>
<dbReference type="SUPFAM" id="SSF51735">
    <property type="entry name" value="NAD(P)-binding Rossmann-fold domains"/>
    <property type="match status" value="1"/>
</dbReference>
<name>A0ABS2GD19_9FIRM</name>
<keyword evidence="7 11" id="KW-0520">NAD</keyword>
<evidence type="ECO:0000256" key="4">
    <source>
        <dbReference type="ARBA" id="ARBA00007637"/>
    </source>
</evidence>
<evidence type="ECO:0000256" key="7">
    <source>
        <dbReference type="ARBA" id="ARBA00023027"/>
    </source>
</evidence>
<sequence>MKLLVTGGAGYIGSHTVKALLAAGHEPVVLDNLSRGHVAAVPAGVTFINKDIADPNLAELLREEQIEGIMHFAAHSQVGESMVNPAIYYENNVVGSFRLIEAARQAGVRYFVFSSTAAVYGEPDEVPIKETADLHPTNVYGRTKLMIEHMLRDYSSIYGMRYVALRYFNAAGADHSGCIGEDHTPETHLIPLVLQAAQGKRESITVFGTDYPTADGTCIRDYIHVSDLASAHVLAMEYLCDGGESQVFNLGTGNGFSVKEIIDAAKKVTGIDFNVTIGERRAGDPAKLIASSDKIKDMLGWKPVASEVEQVLADAWRWHEAHPNGYDDKD</sequence>
<dbReference type="Proteomes" id="UP000707138">
    <property type="component" value="Unassembled WGS sequence"/>
</dbReference>
<evidence type="ECO:0000256" key="1">
    <source>
        <dbReference type="ARBA" id="ARBA00000083"/>
    </source>
</evidence>
<comment type="catalytic activity">
    <reaction evidence="1 11">
        <text>UDP-alpha-D-glucose = UDP-alpha-D-galactose</text>
        <dbReference type="Rhea" id="RHEA:22168"/>
        <dbReference type="ChEBI" id="CHEBI:58885"/>
        <dbReference type="ChEBI" id="CHEBI:66914"/>
        <dbReference type="EC" id="5.1.3.2"/>
    </reaction>
</comment>
<comment type="similarity">
    <text evidence="4 11">Belongs to the NAD(P)-dependent epimerase/dehydratase family.</text>
</comment>
<evidence type="ECO:0000256" key="6">
    <source>
        <dbReference type="ARBA" id="ARBA00018569"/>
    </source>
</evidence>
<comment type="pathway">
    <text evidence="3 11">Carbohydrate metabolism; galactose metabolism.</text>
</comment>
<keyword evidence="14" id="KW-1185">Reference proteome</keyword>
<evidence type="ECO:0000256" key="9">
    <source>
        <dbReference type="ARBA" id="ARBA00023235"/>
    </source>
</evidence>
<dbReference type="InterPro" id="IPR005886">
    <property type="entry name" value="UDP_G4E"/>
</dbReference>
<dbReference type="InterPro" id="IPR001509">
    <property type="entry name" value="Epimerase_deHydtase"/>
</dbReference>
<dbReference type="EMBL" id="JACJLA010000002">
    <property type="protein sequence ID" value="MBM6912029.1"/>
    <property type="molecule type" value="Genomic_DNA"/>
</dbReference>
<protein>
    <recommendedName>
        <fullName evidence="6 11">UDP-glucose 4-epimerase</fullName>
        <ecNumber evidence="5 11">5.1.3.2</ecNumber>
    </recommendedName>
</protein>
<evidence type="ECO:0000256" key="5">
    <source>
        <dbReference type="ARBA" id="ARBA00013189"/>
    </source>
</evidence>
<dbReference type="InterPro" id="IPR036291">
    <property type="entry name" value="NAD(P)-bd_dom_sf"/>
</dbReference>
<dbReference type="PANTHER" id="PTHR43725:SF53">
    <property type="entry name" value="UDP-ARABINOSE 4-EPIMERASE 1"/>
    <property type="match status" value="1"/>
</dbReference>
<dbReference type="NCBIfam" id="TIGR01179">
    <property type="entry name" value="galE"/>
    <property type="match status" value="1"/>
</dbReference>
<feature type="domain" description="NAD-dependent epimerase/dehydratase" evidence="12">
    <location>
        <begin position="4"/>
        <end position="251"/>
    </location>
</feature>
<evidence type="ECO:0000256" key="11">
    <source>
        <dbReference type="RuleBase" id="RU366046"/>
    </source>
</evidence>
<evidence type="ECO:0000256" key="10">
    <source>
        <dbReference type="ARBA" id="ARBA00023277"/>
    </source>
</evidence>
<keyword evidence="10 11" id="KW-0119">Carbohydrate metabolism</keyword>
<comment type="caution">
    <text evidence="13">The sequence shown here is derived from an EMBL/GenBank/DDBJ whole genome shotgun (WGS) entry which is preliminary data.</text>
</comment>
<dbReference type="Gene3D" id="3.90.25.10">
    <property type="entry name" value="UDP-galactose 4-epimerase, domain 1"/>
    <property type="match status" value="1"/>
</dbReference>
<comment type="cofactor">
    <cofactor evidence="2 11">
        <name>NAD(+)</name>
        <dbReference type="ChEBI" id="CHEBI:57540"/>
    </cofactor>
</comment>
<keyword evidence="9 11" id="KW-0413">Isomerase</keyword>
<dbReference type="EC" id="5.1.3.2" evidence="5 11"/>
<dbReference type="GO" id="GO:0003978">
    <property type="term" value="F:UDP-glucose 4-epimerase activity"/>
    <property type="evidence" value="ECO:0007669"/>
    <property type="project" value="UniProtKB-EC"/>
</dbReference>
<evidence type="ECO:0000256" key="2">
    <source>
        <dbReference type="ARBA" id="ARBA00001911"/>
    </source>
</evidence>
<reference evidence="13 14" key="1">
    <citation type="journal article" date="2021" name="Sci. Rep.">
        <title>The distribution of antibiotic resistance genes in chicken gut microbiota commensals.</title>
        <authorList>
            <person name="Juricova H."/>
            <person name="Matiasovicova J."/>
            <person name="Kubasova T."/>
            <person name="Cejkova D."/>
            <person name="Rychlik I."/>
        </authorList>
    </citation>
    <scope>NUCLEOTIDE SEQUENCE [LARGE SCALE GENOMIC DNA]</scope>
    <source>
        <strain evidence="13 14">An537</strain>
    </source>
</reference>
<dbReference type="Gene3D" id="3.40.50.720">
    <property type="entry name" value="NAD(P)-binding Rossmann-like Domain"/>
    <property type="match status" value="1"/>
</dbReference>
<evidence type="ECO:0000256" key="3">
    <source>
        <dbReference type="ARBA" id="ARBA00004947"/>
    </source>
</evidence>
<evidence type="ECO:0000259" key="12">
    <source>
        <dbReference type="Pfam" id="PF01370"/>
    </source>
</evidence>
<evidence type="ECO:0000313" key="13">
    <source>
        <dbReference type="EMBL" id="MBM6912029.1"/>
    </source>
</evidence>
<dbReference type="PANTHER" id="PTHR43725">
    <property type="entry name" value="UDP-GLUCOSE 4-EPIMERASE"/>
    <property type="match status" value="1"/>
</dbReference>
<organism evidence="13 14">
    <name type="scientific">Veillonella magna</name>
    <dbReference type="NCBI Taxonomy" id="464322"/>
    <lineage>
        <taxon>Bacteria</taxon>
        <taxon>Bacillati</taxon>
        <taxon>Bacillota</taxon>
        <taxon>Negativicutes</taxon>
        <taxon>Veillonellales</taxon>
        <taxon>Veillonellaceae</taxon>
        <taxon>Veillonella</taxon>
    </lineage>
</organism>
<gene>
    <name evidence="13" type="primary">galE</name>
    <name evidence="13" type="ORF">H6A01_01625</name>
</gene>
<keyword evidence="8" id="KW-0299">Galactose metabolism</keyword>
<evidence type="ECO:0000256" key="8">
    <source>
        <dbReference type="ARBA" id="ARBA00023144"/>
    </source>
</evidence>
<evidence type="ECO:0000313" key="14">
    <source>
        <dbReference type="Proteomes" id="UP000707138"/>
    </source>
</evidence>
<proteinExistence type="inferred from homology"/>